<evidence type="ECO:0000313" key="2">
    <source>
        <dbReference type="EMBL" id="KAJ7214854.1"/>
    </source>
</evidence>
<feature type="compositionally biased region" description="Gly residues" evidence="1">
    <location>
        <begin position="221"/>
        <end position="231"/>
    </location>
</feature>
<evidence type="ECO:0000313" key="3">
    <source>
        <dbReference type="Proteomes" id="UP001219525"/>
    </source>
</evidence>
<dbReference type="AlphaFoldDB" id="A0AAD6VJK1"/>
<accession>A0AAD6VJK1</accession>
<organism evidence="2 3">
    <name type="scientific">Mycena pura</name>
    <dbReference type="NCBI Taxonomy" id="153505"/>
    <lineage>
        <taxon>Eukaryota</taxon>
        <taxon>Fungi</taxon>
        <taxon>Dikarya</taxon>
        <taxon>Basidiomycota</taxon>
        <taxon>Agaricomycotina</taxon>
        <taxon>Agaricomycetes</taxon>
        <taxon>Agaricomycetidae</taxon>
        <taxon>Agaricales</taxon>
        <taxon>Marasmiineae</taxon>
        <taxon>Mycenaceae</taxon>
        <taxon>Mycena</taxon>
    </lineage>
</organism>
<dbReference type="EMBL" id="JARJCW010000018">
    <property type="protein sequence ID" value="KAJ7214854.1"/>
    <property type="molecule type" value="Genomic_DNA"/>
</dbReference>
<protein>
    <submittedName>
        <fullName evidence="2">Uncharacterized protein</fullName>
    </submittedName>
</protein>
<keyword evidence="3" id="KW-1185">Reference proteome</keyword>
<sequence length="306" mass="32339">MREVPGGTEQELKACPARSQNMRHSTFGRCGGRRHSSADFEICRHAPPDTFTSPRPPEEHERRCHILFNNDVQTAHIRVRNAVVLDEECPKTRTSLQAVKLRGWCDDRRERQEGSKALNGPLDMLSPPLSCCIAGLSLTPDPSARSADALLTPTGGRVFRQKCSHAHAPAPRGGRTSSTACASGAGLFSVMRRVAHSPVLRAQHPEAQLAAATALAMADGGWGSSGDGGSSGRRRDQRRFRPAKPTPRPLLRNEACGAQSGLRCAASPRGTGGAGGARTCDELGAGCGGCNGDGGGCGFRGTCVLR</sequence>
<evidence type="ECO:0000256" key="1">
    <source>
        <dbReference type="SAM" id="MobiDB-lite"/>
    </source>
</evidence>
<reference evidence="2" key="1">
    <citation type="submission" date="2023-03" db="EMBL/GenBank/DDBJ databases">
        <title>Massive genome expansion in bonnet fungi (Mycena s.s.) driven by repeated elements and novel gene families across ecological guilds.</title>
        <authorList>
            <consortium name="Lawrence Berkeley National Laboratory"/>
            <person name="Harder C.B."/>
            <person name="Miyauchi S."/>
            <person name="Viragh M."/>
            <person name="Kuo A."/>
            <person name="Thoen E."/>
            <person name="Andreopoulos B."/>
            <person name="Lu D."/>
            <person name="Skrede I."/>
            <person name="Drula E."/>
            <person name="Henrissat B."/>
            <person name="Morin E."/>
            <person name="Kohler A."/>
            <person name="Barry K."/>
            <person name="LaButti K."/>
            <person name="Morin E."/>
            <person name="Salamov A."/>
            <person name="Lipzen A."/>
            <person name="Mereny Z."/>
            <person name="Hegedus B."/>
            <person name="Baldrian P."/>
            <person name="Stursova M."/>
            <person name="Weitz H."/>
            <person name="Taylor A."/>
            <person name="Grigoriev I.V."/>
            <person name="Nagy L.G."/>
            <person name="Martin F."/>
            <person name="Kauserud H."/>
        </authorList>
    </citation>
    <scope>NUCLEOTIDE SEQUENCE</scope>
    <source>
        <strain evidence="2">9144</strain>
    </source>
</reference>
<name>A0AAD6VJK1_9AGAR</name>
<comment type="caution">
    <text evidence="2">The sequence shown here is derived from an EMBL/GenBank/DDBJ whole genome shotgun (WGS) entry which is preliminary data.</text>
</comment>
<dbReference type="Proteomes" id="UP001219525">
    <property type="component" value="Unassembled WGS sequence"/>
</dbReference>
<gene>
    <name evidence="2" type="ORF">GGX14DRAFT_609535</name>
</gene>
<feature type="region of interest" description="Disordered" evidence="1">
    <location>
        <begin position="221"/>
        <end position="252"/>
    </location>
</feature>
<proteinExistence type="predicted"/>